<evidence type="ECO:0000313" key="4">
    <source>
        <dbReference type="Proteomes" id="UP000185491"/>
    </source>
</evidence>
<proteinExistence type="predicted"/>
<feature type="domain" description="Glucose-6-phosphate dehydrogenase assembly protein OpcA C-terminal" evidence="2">
    <location>
        <begin position="173"/>
        <end position="308"/>
    </location>
</feature>
<dbReference type="KEGG" id="cpho:CPHO_05835"/>
<dbReference type="PANTHER" id="PTHR38658:SF1">
    <property type="entry name" value="OXPP CYCLE PROTEIN OPCA-RELATED"/>
    <property type="match status" value="1"/>
</dbReference>
<dbReference type="InterPro" id="IPR004555">
    <property type="entry name" value="G6PDH_assembly_OpcA"/>
</dbReference>
<accession>A0A1L7D2Z3</accession>
<evidence type="ECO:0000259" key="2">
    <source>
        <dbReference type="Pfam" id="PF20171"/>
    </source>
</evidence>
<keyword evidence="4" id="KW-1185">Reference proteome</keyword>
<dbReference type="EMBL" id="CP009249">
    <property type="protein sequence ID" value="APT92488.1"/>
    <property type="molecule type" value="Genomic_DNA"/>
</dbReference>
<dbReference type="Proteomes" id="UP000185491">
    <property type="component" value="Chromosome"/>
</dbReference>
<sequence length="317" mass="33930">MITPLPDTTTSEIATKLMEAQEHYTLTTSRVLTLIVVADANDNIDEILDSVRDASHEHPSRVLVVVSGDPDAETSLDGELRVGGEAGASEMVIMHLKGALASQTKAVVTPLLLPDTPIVAWWPGSCPPVPSEHPIGSLAQRRITNIGVDNSAGDVTAETCYRRLQTLSNGYAPGDTDMTWASLTLWRAIVASAFDRQPESAVEAVEIQGPAGDPAVDLAAAWLVARLAVPVRRTVSSPDAKGTFSVRKLAIFLRNSDITVETVSDTAVRVDFPGAPESQVALSVRSQAEILSEGLRYIQPDRVFAQALRALDRVSYA</sequence>
<evidence type="ECO:0000313" key="3">
    <source>
        <dbReference type="EMBL" id="APT92488.1"/>
    </source>
</evidence>
<dbReference type="Pfam" id="PF20171">
    <property type="entry name" value="OpcA_G6PD_C"/>
    <property type="match status" value="1"/>
</dbReference>
<dbReference type="RefSeq" id="WP_075734014.1">
    <property type="nucleotide sequence ID" value="NZ_CP009249.1"/>
</dbReference>
<dbReference type="PANTHER" id="PTHR38658">
    <property type="entry name" value="OXPP CYCLE PROTEIN OPCA-RELATED"/>
    <property type="match status" value="1"/>
</dbReference>
<dbReference type="STRING" id="161895.CPHO_05835"/>
<dbReference type="InterPro" id="IPR046801">
    <property type="entry name" value="OpcA_G6PD_N"/>
</dbReference>
<feature type="domain" description="Glucose-6-phosphate dehydrogenase assembly protein OpcA N-terminal" evidence="1">
    <location>
        <begin position="52"/>
        <end position="145"/>
    </location>
</feature>
<protein>
    <submittedName>
        <fullName evidence="3">Oxppcycle protein OpcA</fullName>
    </submittedName>
</protein>
<dbReference type="AlphaFoldDB" id="A0A1L7D2Z3"/>
<reference evidence="3 4" key="1">
    <citation type="submission" date="2014-08" db="EMBL/GenBank/DDBJ databases">
        <title>Complete genome sequence of Corynebacterium phocae M408/89/1(T)(=DSM 44612(T)), isolated from the common seal (Phoca vitulina).</title>
        <authorList>
            <person name="Ruckert C."/>
            <person name="Albersmeier A."/>
            <person name="Winkler A."/>
            <person name="Kalinowski J."/>
        </authorList>
    </citation>
    <scope>NUCLEOTIDE SEQUENCE [LARGE SCALE GENOMIC DNA]</scope>
    <source>
        <strain evidence="3 4">M408/89/1</strain>
    </source>
</reference>
<evidence type="ECO:0000259" key="1">
    <source>
        <dbReference type="Pfam" id="PF10128"/>
    </source>
</evidence>
<dbReference type="InterPro" id="IPR046802">
    <property type="entry name" value="OpcA_G6PD_C"/>
</dbReference>
<organism evidence="3 4">
    <name type="scientific">Corynebacterium phocae</name>
    <dbReference type="NCBI Taxonomy" id="161895"/>
    <lineage>
        <taxon>Bacteria</taxon>
        <taxon>Bacillati</taxon>
        <taxon>Actinomycetota</taxon>
        <taxon>Actinomycetes</taxon>
        <taxon>Mycobacteriales</taxon>
        <taxon>Corynebacteriaceae</taxon>
        <taxon>Corynebacterium</taxon>
    </lineage>
</organism>
<name>A0A1L7D2Z3_9CORY</name>
<dbReference type="OrthoDB" id="128564at2"/>
<dbReference type="Pfam" id="PF10128">
    <property type="entry name" value="OpcA_G6PD_assem"/>
    <property type="match status" value="1"/>
</dbReference>
<gene>
    <name evidence="3" type="ORF">CPHO_05835</name>
</gene>